<name>A0A075AVF9_ROZAC</name>
<comment type="similarity">
    <text evidence="2">Belongs to the cytidine and deoxycytidylate deaminase family. ADAT3 subfamily.</text>
</comment>
<sequence>MNFSFVRDASNELSSIQDRRIEDFKVIPSKVRDRLLNQQLPLSKKFPFLKRIRKLSTDFVTCHKDDESVEILAHPKNNDESQVDSDLETLLDSNSIAYKPNVVQVPNRGAVSKVEFESSYKNRWPCNFYPPYNDPLETITQEESIVLEDLLNKLDEYDGFIVDPRSSNQIIAYEAKIDASDESASSPLGHITMKLINTISSKDLLSTGFSDSYLCNGYDIFLKYEPCLMCSMALVHSRIRRVFFLERNHDIGGLVSIVKLSQTPVNHKFYAFECLNK</sequence>
<dbReference type="PANTHER" id="PTHR11079:SF156">
    <property type="entry name" value="INACTIVE TRNA-SPECIFIC ADENOSINE DEAMINASE-LIKE PROTEIN 3-RELATED"/>
    <property type="match status" value="1"/>
</dbReference>
<dbReference type="EMBL" id="KE561117">
    <property type="protein sequence ID" value="EPZ32687.1"/>
    <property type="molecule type" value="Genomic_DNA"/>
</dbReference>
<evidence type="ECO:0000313" key="5">
    <source>
        <dbReference type="Proteomes" id="UP000030755"/>
    </source>
</evidence>
<dbReference type="OrthoDB" id="3180714at2759"/>
<proteinExistence type="inferred from homology"/>
<evidence type="ECO:0000259" key="3">
    <source>
        <dbReference type="PROSITE" id="PS51747"/>
    </source>
</evidence>
<reference evidence="4 5" key="1">
    <citation type="journal article" date="2013" name="Curr. Biol.">
        <title>Shared signatures of parasitism and phylogenomics unite Cryptomycota and microsporidia.</title>
        <authorList>
            <person name="James T.Y."/>
            <person name="Pelin A."/>
            <person name="Bonen L."/>
            <person name="Ahrendt S."/>
            <person name="Sain D."/>
            <person name="Corradi N."/>
            <person name="Stajich J.E."/>
        </authorList>
    </citation>
    <scope>NUCLEOTIDE SEQUENCE [LARGE SCALE GENOMIC DNA]</scope>
    <source>
        <strain evidence="4 5">CSF55</strain>
    </source>
</reference>
<accession>A0A075AVF9</accession>
<dbReference type="GO" id="GO:0005737">
    <property type="term" value="C:cytoplasm"/>
    <property type="evidence" value="ECO:0007669"/>
    <property type="project" value="TreeGrafter"/>
</dbReference>
<dbReference type="PANTHER" id="PTHR11079">
    <property type="entry name" value="CYTOSINE DEAMINASE FAMILY MEMBER"/>
    <property type="match status" value="1"/>
</dbReference>
<evidence type="ECO:0000256" key="1">
    <source>
        <dbReference type="ARBA" id="ARBA00022694"/>
    </source>
</evidence>
<dbReference type="Gene3D" id="3.40.140.10">
    <property type="entry name" value="Cytidine Deaminase, domain 2"/>
    <property type="match status" value="1"/>
</dbReference>
<dbReference type="PROSITE" id="PS51747">
    <property type="entry name" value="CYT_DCMP_DEAMINASES_2"/>
    <property type="match status" value="1"/>
</dbReference>
<dbReference type="AlphaFoldDB" id="A0A075AVF9"/>
<dbReference type="GO" id="GO:0008033">
    <property type="term" value="P:tRNA processing"/>
    <property type="evidence" value="ECO:0007669"/>
    <property type="project" value="UniProtKB-KW"/>
</dbReference>
<dbReference type="GO" id="GO:0052717">
    <property type="term" value="F:tRNA-specific adenosine-34 deaminase activity"/>
    <property type="evidence" value="ECO:0007669"/>
    <property type="project" value="TreeGrafter"/>
</dbReference>
<gene>
    <name evidence="4" type="ORF">O9G_000762</name>
</gene>
<keyword evidence="5" id="KW-1185">Reference proteome</keyword>
<dbReference type="HOGENOM" id="CLU_013817_2_0_1"/>
<dbReference type="InterPro" id="IPR016193">
    <property type="entry name" value="Cytidine_deaminase-like"/>
</dbReference>
<protein>
    <recommendedName>
        <fullName evidence="3">CMP/dCMP-type deaminase domain-containing protein</fullName>
    </recommendedName>
</protein>
<dbReference type="GO" id="GO:0005634">
    <property type="term" value="C:nucleus"/>
    <property type="evidence" value="ECO:0007669"/>
    <property type="project" value="TreeGrafter"/>
</dbReference>
<evidence type="ECO:0000256" key="2">
    <source>
        <dbReference type="ARBA" id="ARBA00038160"/>
    </source>
</evidence>
<feature type="domain" description="CMP/dCMP-type deaminase" evidence="3">
    <location>
        <begin position="141"/>
        <end position="256"/>
    </location>
</feature>
<evidence type="ECO:0000313" key="4">
    <source>
        <dbReference type="EMBL" id="EPZ32687.1"/>
    </source>
</evidence>
<keyword evidence="1" id="KW-0819">tRNA processing</keyword>
<dbReference type="STRING" id="988480.A0A075AVF9"/>
<dbReference type="SUPFAM" id="SSF53927">
    <property type="entry name" value="Cytidine deaminase-like"/>
    <property type="match status" value="1"/>
</dbReference>
<dbReference type="InterPro" id="IPR002125">
    <property type="entry name" value="CMP_dCMP_dom"/>
</dbReference>
<dbReference type="Proteomes" id="UP000030755">
    <property type="component" value="Unassembled WGS sequence"/>
</dbReference>
<organism evidence="4 5">
    <name type="scientific">Rozella allomycis (strain CSF55)</name>
    <dbReference type="NCBI Taxonomy" id="988480"/>
    <lineage>
        <taxon>Eukaryota</taxon>
        <taxon>Fungi</taxon>
        <taxon>Fungi incertae sedis</taxon>
        <taxon>Cryptomycota</taxon>
        <taxon>Cryptomycota incertae sedis</taxon>
        <taxon>Rozella</taxon>
    </lineage>
</organism>